<reference evidence="2 3" key="1">
    <citation type="journal article" date="2018" name="Mol. Biol. Evol.">
        <title>Broad Genomic Sampling Reveals a Smut Pathogenic Ancestry of the Fungal Clade Ustilaginomycotina.</title>
        <authorList>
            <person name="Kijpornyongpan T."/>
            <person name="Mondo S.J."/>
            <person name="Barry K."/>
            <person name="Sandor L."/>
            <person name="Lee J."/>
            <person name="Lipzen A."/>
            <person name="Pangilinan J."/>
            <person name="LaButti K."/>
            <person name="Hainaut M."/>
            <person name="Henrissat B."/>
            <person name="Grigoriev I.V."/>
            <person name="Spatafora J.W."/>
            <person name="Aime M.C."/>
        </authorList>
    </citation>
    <scope>NUCLEOTIDE SEQUENCE [LARGE SCALE GENOMIC DNA]</scope>
    <source>
        <strain evidence="2 3">MCA 3882</strain>
    </source>
</reference>
<gene>
    <name evidence="2" type="ORF">FA14DRAFT_172860</name>
</gene>
<dbReference type="Proteomes" id="UP000245771">
    <property type="component" value="Unassembled WGS sequence"/>
</dbReference>
<dbReference type="EMBL" id="KZ819603">
    <property type="protein sequence ID" value="PWN36312.1"/>
    <property type="molecule type" value="Genomic_DNA"/>
</dbReference>
<dbReference type="InParanoid" id="A0A316VFF5"/>
<protein>
    <submittedName>
        <fullName evidence="2">Uncharacterized protein</fullName>
    </submittedName>
</protein>
<organism evidence="2 3">
    <name type="scientific">Meira miltonrushii</name>
    <dbReference type="NCBI Taxonomy" id="1280837"/>
    <lineage>
        <taxon>Eukaryota</taxon>
        <taxon>Fungi</taxon>
        <taxon>Dikarya</taxon>
        <taxon>Basidiomycota</taxon>
        <taxon>Ustilaginomycotina</taxon>
        <taxon>Exobasidiomycetes</taxon>
        <taxon>Exobasidiales</taxon>
        <taxon>Brachybasidiaceae</taxon>
        <taxon>Meira</taxon>
    </lineage>
</organism>
<proteinExistence type="predicted"/>
<evidence type="ECO:0000313" key="3">
    <source>
        <dbReference type="Proteomes" id="UP000245771"/>
    </source>
</evidence>
<dbReference type="GeneID" id="37022219"/>
<evidence type="ECO:0000313" key="2">
    <source>
        <dbReference type="EMBL" id="PWN36312.1"/>
    </source>
</evidence>
<accession>A0A316VFF5</accession>
<feature type="region of interest" description="Disordered" evidence="1">
    <location>
        <begin position="198"/>
        <end position="217"/>
    </location>
</feature>
<dbReference type="RefSeq" id="XP_025356614.1">
    <property type="nucleotide sequence ID" value="XM_025500438.1"/>
</dbReference>
<evidence type="ECO:0000256" key="1">
    <source>
        <dbReference type="SAM" id="MobiDB-lite"/>
    </source>
</evidence>
<keyword evidence="3" id="KW-1185">Reference proteome</keyword>
<sequence>MTSLLNSLVEFTKSDYAYVQPDSPESDAVFIDSIVHRDGKVWISNELHADRRTSFSNTDFESGSNRTPKTDAVSWQGTVSAMSNWTSSATTIMAGSIANSAKYVQSLSSTVTSPKSTPYASMTPSVIKACKEGEHAKRHSAIPSLYGATSDSLDTYDAPYDPISRSIFMVDHNSASATSDRAKRMRRRFTTDVTDAESIVNQSEYPETSSHRPIPNNGFKRMSDLFSFSSNGASADKLK</sequence>
<dbReference type="AlphaFoldDB" id="A0A316VFF5"/>
<name>A0A316VFF5_9BASI</name>
<feature type="compositionally biased region" description="Polar residues" evidence="1">
    <location>
        <begin position="199"/>
        <end position="208"/>
    </location>
</feature>